<dbReference type="InterPro" id="IPR039845">
    <property type="entry name" value="FAM192A"/>
</dbReference>
<feature type="region of interest" description="Disordered" evidence="3">
    <location>
        <begin position="122"/>
        <end position="213"/>
    </location>
</feature>
<evidence type="ECO:0000256" key="3">
    <source>
        <dbReference type="SAM" id="MobiDB-lite"/>
    </source>
</evidence>
<feature type="region of interest" description="Disordered" evidence="3">
    <location>
        <begin position="1"/>
        <end position="34"/>
    </location>
</feature>
<dbReference type="PANTHER" id="PTHR13495">
    <property type="entry name" value="NEFA-INTERACTING NUCLEAR PROTEIN NIP30"/>
    <property type="match status" value="1"/>
</dbReference>
<protein>
    <submittedName>
        <fullName evidence="5">N-terminal domain of NEFA-interacting nuclear protein NIP30-domain-containing protein</fullName>
    </submittedName>
</protein>
<proteinExistence type="predicted"/>
<organism evidence="5 6">
    <name type="scientific">Dioszegia hungarica</name>
    <dbReference type="NCBI Taxonomy" id="4972"/>
    <lineage>
        <taxon>Eukaryota</taxon>
        <taxon>Fungi</taxon>
        <taxon>Dikarya</taxon>
        <taxon>Basidiomycota</taxon>
        <taxon>Agaricomycotina</taxon>
        <taxon>Tremellomycetes</taxon>
        <taxon>Tremellales</taxon>
        <taxon>Bulleribasidiaceae</taxon>
        <taxon>Dioszegia</taxon>
    </lineage>
</organism>
<dbReference type="PANTHER" id="PTHR13495:SF0">
    <property type="entry name" value="PSME3-INTERACTING PROTEIN"/>
    <property type="match status" value="1"/>
</dbReference>
<gene>
    <name evidence="5" type="ORF">MKK02DRAFT_33779</name>
</gene>
<dbReference type="EMBL" id="JAKWFO010000005">
    <property type="protein sequence ID" value="KAI9636631.1"/>
    <property type="molecule type" value="Genomic_DNA"/>
</dbReference>
<evidence type="ECO:0000313" key="5">
    <source>
        <dbReference type="EMBL" id="KAI9636631.1"/>
    </source>
</evidence>
<keyword evidence="6" id="KW-1185">Reference proteome</keyword>
<keyword evidence="2" id="KW-0539">Nucleus</keyword>
<reference evidence="5" key="1">
    <citation type="journal article" date="2022" name="G3 (Bethesda)">
        <title>High quality genome of the basidiomycete yeast Dioszegia hungarica PDD-24b-2 isolated from cloud water.</title>
        <authorList>
            <person name="Jarrige D."/>
            <person name="Haridas S."/>
            <person name="Bleykasten-Grosshans C."/>
            <person name="Joly M."/>
            <person name="Nadalig T."/>
            <person name="Sancelme M."/>
            <person name="Vuilleumier S."/>
            <person name="Grigoriev I.V."/>
            <person name="Amato P."/>
            <person name="Bringel F."/>
        </authorList>
    </citation>
    <scope>NUCLEOTIDE SEQUENCE</scope>
    <source>
        <strain evidence="5">PDD-24b-2</strain>
    </source>
</reference>
<dbReference type="AlphaFoldDB" id="A0AA38LWR8"/>
<dbReference type="GeneID" id="77727985"/>
<comment type="caution">
    <text evidence="5">The sequence shown here is derived from an EMBL/GenBank/DDBJ whole genome shotgun (WGS) entry which is preliminary data.</text>
</comment>
<evidence type="ECO:0000259" key="4">
    <source>
        <dbReference type="Pfam" id="PF10187"/>
    </source>
</evidence>
<feature type="compositionally biased region" description="Basic and acidic residues" evidence="3">
    <location>
        <begin position="201"/>
        <end position="213"/>
    </location>
</feature>
<dbReference type="RefSeq" id="XP_052946408.1">
    <property type="nucleotide sequence ID" value="XM_053088780.1"/>
</dbReference>
<evidence type="ECO:0000313" key="6">
    <source>
        <dbReference type="Proteomes" id="UP001164286"/>
    </source>
</evidence>
<accession>A0AA38LWR8</accession>
<evidence type="ECO:0000256" key="2">
    <source>
        <dbReference type="ARBA" id="ARBA00023242"/>
    </source>
</evidence>
<dbReference type="InterPro" id="IPR019331">
    <property type="entry name" value="FAM192A/Fyv6_N"/>
</dbReference>
<sequence>MTEQAPDFLAKAQEGMGSRFQSQASIDESNTRREKEWKEAYARLGQEPPKATEFAHDGLTLFERLETNKRLNTEEWDDKMKLANQYRGINADEKRFLDERYAEKMAAQKVIDDEVAKELEAYRQAKKGGDEPEPTLAAPVAAAARKPLPTKPKKDVKSLLKGVVVKKKPKAKPDPSAAGAPGTGGKIGPTAAEEEPETEGESEKRAKVDGGQR</sequence>
<feature type="compositionally biased region" description="Low complexity" evidence="3">
    <location>
        <begin position="134"/>
        <end position="147"/>
    </location>
</feature>
<comment type="subcellular location">
    <subcellularLocation>
        <location evidence="1">Nucleus</location>
    </subcellularLocation>
</comment>
<dbReference type="Pfam" id="PF10187">
    <property type="entry name" value="FAM192A_Fyv6_N"/>
    <property type="match status" value="1"/>
</dbReference>
<dbReference type="Proteomes" id="UP001164286">
    <property type="component" value="Unassembled WGS sequence"/>
</dbReference>
<dbReference type="GO" id="GO:0005634">
    <property type="term" value="C:nucleus"/>
    <property type="evidence" value="ECO:0007669"/>
    <property type="project" value="UniProtKB-SubCell"/>
</dbReference>
<feature type="domain" description="FAM192A/Fyv6 N-terminal" evidence="4">
    <location>
        <begin position="20"/>
        <end position="123"/>
    </location>
</feature>
<feature type="compositionally biased region" description="Polar residues" evidence="3">
    <location>
        <begin position="19"/>
        <end position="28"/>
    </location>
</feature>
<evidence type="ECO:0000256" key="1">
    <source>
        <dbReference type="ARBA" id="ARBA00004123"/>
    </source>
</evidence>
<name>A0AA38LWR8_9TREE</name>